<comment type="caution">
    <text evidence="2">The sequence shown here is derived from an EMBL/GenBank/DDBJ whole genome shotgun (WGS) entry which is preliminary data.</text>
</comment>
<reference evidence="3" key="1">
    <citation type="journal article" date="2019" name="Int. J. Syst. Evol. Microbiol.">
        <title>The Global Catalogue of Microorganisms (GCM) 10K type strain sequencing project: providing services to taxonomists for standard genome sequencing and annotation.</title>
        <authorList>
            <consortium name="The Broad Institute Genomics Platform"/>
            <consortium name="The Broad Institute Genome Sequencing Center for Infectious Disease"/>
            <person name="Wu L."/>
            <person name="Ma J."/>
        </authorList>
    </citation>
    <scope>NUCLEOTIDE SEQUENCE [LARGE SCALE GENOMIC DNA]</scope>
    <source>
        <strain evidence="3">JCM 17705</strain>
    </source>
</reference>
<evidence type="ECO:0000313" key="3">
    <source>
        <dbReference type="Proteomes" id="UP001500582"/>
    </source>
</evidence>
<evidence type="ECO:0000313" key="2">
    <source>
        <dbReference type="EMBL" id="GAA4336190.1"/>
    </source>
</evidence>
<sequence>MRKLILSALLIAVFASCKKLSDVVPAKGVGTETPNNTDPVVTPEEEAALLASLKITPLNYKVQEQQIKASVTGSKLTLAFDEKIHLLIDKDRYNTSWYIYFNEDYSNTAFADFDFTTKLQWGDVSQNYKPFNLNQIDKTVSDTTIAGVAVVNVKFERELKFFKNYETTEAANAKLNALIGTREDMKFSTSYMPDSTKNSISTTKVVYVK</sequence>
<protein>
    <submittedName>
        <fullName evidence="2">Uncharacterized protein</fullName>
    </submittedName>
</protein>
<evidence type="ECO:0000256" key="1">
    <source>
        <dbReference type="SAM" id="SignalP"/>
    </source>
</evidence>
<name>A0ABP8H9E2_9SPHI</name>
<keyword evidence="1" id="KW-0732">Signal</keyword>
<dbReference type="EMBL" id="BAABFT010000016">
    <property type="protein sequence ID" value="GAA4336190.1"/>
    <property type="molecule type" value="Genomic_DNA"/>
</dbReference>
<feature type="chain" id="PRO_5045120369" evidence="1">
    <location>
        <begin position="22"/>
        <end position="209"/>
    </location>
</feature>
<accession>A0ABP8H9E2</accession>
<organism evidence="2 3">
    <name type="scientific">Mucilaginibacter gynuensis</name>
    <dbReference type="NCBI Taxonomy" id="1302236"/>
    <lineage>
        <taxon>Bacteria</taxon>
        <taxon>Pseudomonadati</taxon>
        <taxon>Bacteroidota</taxon>
        <taxon>Sphingobacteriia</taxon>
        <taxon>Sphingobacteriales</taxon>
        <taxon>Sphingobacteriaceae</taxon>
        <taxon>Mucilaginibacter</taxon>
    </lineage>
</organism>
<dbReference type="PROSITE" id="PS51257">
    <property type="entry name" value="PROKAR_LIPOPROTEIN"/>
    <property type="match status" value="1"/>
</dbReference>
<dbReference type="Proteomes" id="UP001500582">
    <property type="component" value="Unassembled WGS sequence"/>
</dbReference>
<dbReference type="RefSeq" id="WP_345213422.1">
    <property type="nucleotide sequence ID" value="NZ_BAABFT010000016.1"/>
</dbReference>
<keyword evidence="3" id="KW-1185">Reference proteome</keyword>
<feature type="signal peptide" evidence="1">
    <location>
        <begin position="1"/>
        <end position="21"/>
    </location>
</feature>
<proteinExistence type="predicted"/>
<gene>
    <name evidence="2" type="ORF">GCM10023149_44760</name>
</gene>